<dbReference type="Proteomes" id="UP001296580">
    <property type="component" value="Unassembled WGS sequence"/>
</dbReference>
<evidence type="ECO:0000313" key="6">
    <source>
        <dbReference type="EMBL" id="NSI59421.1"/>
    </source>
</evidence>
<dbReference type="Gene3D" id="1.10.10.1100">
    <property type="entry name" value="BFD-like [2Fe-2S]-binding domain"/>
    <property type="match status" value="1"/>
</dbReference>
<reference evidence="3" key="6">
    <citation type="submission" date="2023-01" db="EMBL/GenBank/DDBJ databases">
        <title>Human gut microbiome strain richness.</title>
        <authorList>
            <person name="Chen-Liaw A."/>
        </authorList>
    </citation>
    <scope>NUCLEOTIDE SEQUENCE</scope>
    <source>
        <strain evidence="3">1001217st1_A9_1001217B_191108</strain>
    </source>
</reference>
<evidence type="ECO:0000313" key="16">
    <source>
        <dbReference type="Proteomes" id="UP000283981"/>
    </source>
</evidence>
<dbReference type="Proteomes" id="UP000286137">
    <property type="component" value="Unassembled WGS sequence"/>
</dbReference>
<feature type="domain" description="BFD-like [2Fe-2S]-binding" evidence="1">
    <location>
        <begin position="7"/>
        <end position="44"/>
    </location>
</feature>
<evidence type="ECO:0000313" key="19">
    <source>
        <dbReference type="Proteomes" id="UP000286137"/>
    </source>
</evidence>
<gene>
    <name evidence="13" type="ORF">DW142_08065</name>
    <name evidence="12" type="ORF">DW243_16625</name>
    <name evidence="11" type="ORF">DW812_12840</name>
    <name evidence="10" type="ORF">DWX36_08515</name>
    <name evidence="9" type="ORF">DWY88_03220</name>
    <name evidence="8" type="ORF">DXC31_06470</name>
    <name evidence="5" type="ORF">G4958_04720</name>
    <name evidence="7" type="ORF">G4981_14335</name>
    <name evidence="6" type="ORF">G4993_13585</name>
    <name evidence="2" type="ORF">LIQ08_08540</name>
    <name evidence="4" type="ORF">O4N78_11210</name>
    <name evidence="3" type="ORF">PNU63_03275</name>
</gene>
<name>A0A2N5NQ25_MEDGN</name>
<reference evidence="5" key="2">
    <citation type="journal article" date="2020" name="Cell Host Microbe">
        <title>Functional and Genomic Variation between Human-Derived Isolates of Lachnospiraceae Reveals Inter- and Intra-Species Diversity.</title>
        <authorList>
            <person name="Sorbara M.T."/>
            <person name="Littmann E.R."/>
            <person name="Fontana E."/>
            <person name="Moody T.U."/>
            <person name="Kohout C.E."/>
            <person name="Gjonbalaj M."/>
            <person name="Eaton V."/>
            <person name="Seok R."/>
            <person name="Leiner I.M."/>
            <person name="Pamer E.G."/>
        </authorList>
    </citation>
    <scope>NUCLEOTIDE SEQUENCE</scope>
    <source>
        <strain evidence="7">MSK.11.9</strain>
        <strain evidence="6">MSK.15.32</strain>
        <strain evidence="5">MSK.22.53</strain>
    </source>
</reference>
<organism evidence="5 20">
    <name type="scientific">Mediterraneibacter gnavus</name>
    <name type="common">Ruminococcus gnavus</name>
    <dbReference type="NCBI Taxonomy" id="33038"/>
    <lineage>
        <taxon>Bacteria</taxon>
        <taxon>Bacillati</taxon>
        <taxon>Bacillota</taxon>
        <taxon>Clostridia</taxon>
        <taxon>Lachnospirales</taxon>
        <taxon>Lachnospiraceae</taxon>
        <taxon>Mediterraneibacter</taxon>
    </lineage>
</organism>
<dbReference type="EMBL" id="JAAIRV010000032">
    <property type="protein sequence ID" value="NSI59421.1"/>
    <property type="molecule type" value="Genomic_DNA"/>
</dbReference>
<dbReference type="Proteomes" id="UP001297370">
    <property type="component" value="Unassembled WGS sequence"/>
</dbReference>
<evidence type="ECO:0000313" key="17">
    <source>
        <dbReference type="Proteomes" id="UP000283992"/>
    </source>
</evidence>
<evidence type="ECO:0000313" key="2">
    <source>
        <dbReference type="EMBL" id="MCB5619200.1"/>
    </source>
</evidence>
<dbReference type="InterPro" id="IPR041854">
    <property type="entry name" value="BFD-like_2Fe2S-bd_dom_sf"/>
</dbReference>
<dbReference type="Proteomes" id="UP000283992">
    <property type="component" value="Unassembled WGS sequence"/>
</dbReference>
<evidence type="ECO:0000259" key="1">
    <source>
        <dbReference type="Pfam" id="PF04324"/>
    </source>
</evidence>
<reference evidence="2" key="4">
    <citation type="submission" date="2021-10" db="EMBL/GenBank/DDBJ databases">
        <title>Collection of gut derived symbiotic bacterial strains cultured from healthy donors.</title>
        <authorList>
            <person name="Lin H."/>
            <person name="Littmann E."/>
            <person name="Claire K."/>
            <person name="Pamer E."/>
        </authorList>
    </citation>
    <scope>NUCLEOTIDE SEQUENCE</scope>
    <source>
        <strain evidence="2">MSK.23.18</strain>
    </source>
</reference>
<dbReference type="Proteomes" id="UP001296643">
    <property type="component" value="Unassembled WGS sequence"/>
</dbReference>
<reference evidence="14 15" key="1">
    <citation type="submission" date="2018-08" db="EMBL/GenBank/DDBJ databases">
        <title>A genome reference for cultivated species of the human gut microbiota.</title>
        <authorList>
            <person name="Zou Y."/>
            <person name="Xue W."/>
            <person name="Luo G."/>
        </authorList>
    </citation>
    <scope>NUCLEOTIDE SEQUENCE [LARGE SCALE GENOMIC DNA]</scope>
    <source>
        <strain evidence="10 15">AF19-16AC</strain>
        <strain evidence="9 19">AF27-4BH</strain>
        <strain evidence="13 17">AM12-54</strain>
        <strain evidence="12 16">AM21-18</strain>
        <strain evidence="11 18">AM32-6</strain>
        <strain evidence="8 14">TF01-20-2</strain>
    </source>
</reference>
<evidence type="ECO:0000313" key="11">
    <source>
        <dbReference type="EMBL" id="RHD03949.1"/>
    </source>
</evidence>
<dbReference type="RefSeq" id="WP_004843921.1">
    <property type="nucleotide sequence ID" value="NZ_AP031446.1"/>
</dbReference>
<evidence type="ECO:0000313" key="13">
    <source>
        <dbReference type="EMBL" id="RHJ12425.1"/>
    </source>
</evidence>
<dbReference type="GeneID" id="57434537"/>
<evidence type="ECO:0000313" key="5">
    <source>
        <dbReference type="EMBL" id="NSI18670.1"/>
    </source>
</evidence>
<evidence type="ECO:0000313" key="12">
    <source>
        <dbReference type="EMBL" id="RHG79150.1"/>
    </source>
</evidence>
<comment type="caution">
    <text evidence="5">The sequence shown here is derived from an EMBL/GenBank/DDBJ whole genome shotgun (WGS) entry which is preliminary data.</text>
</comment>
<evidence type="ECO:0000313" key="8">
    <source>
        <dbReference type="EMBL" id="RGM23533.1"/>
    </source>
</evidence>
<evidence type="ECO:0000313" key="9">
    <source>
        <dbReference type="EMBL" id="RGQ70314.1"/>
    </source>
</evidence>
<dbReference type="EMBL" id="QSSX01000012">
    <property type="protein sequence ID" value="RGM23533.1"/>
    <property type="molecule type" value="Genomic_DNA"/>
</dbReference>
<sequence length="72" mass="7890">MMDNNKMICYCDQVTKGEIIEAMEKGAKTLADIKRMTGACCSCKCAELNPSGKCCAQDIALVMKEYLSNKNS</sequence>
<dbReference type="EMBL" id="QSIR01000021">
    <property type="protein sequence ID" value="RHD03949.1"/>
    <property type="molecule type" value="Genomic_DNA"/>
</dbReference>
<dbReference type="Proteomes" id="UP001211731">
    <property type="component" value="Unassembled WGS sequence"/>
</dbReference>
<evidence type="ECO:0000313" key="7">
    <source>
        <dbReference type="EMBL" id="NSI66424.1"/>
    </source>
</evidence>
<dbReference type="Proteomes" id="UP001149331">
    <property type="component" value="Unassembled WGS sequence"/>
</dbReference>
<dbReference type="EMBL" id="JAAIRY010000037">
    <property type="protein sequence ID" value="NSI66424.1"/>
    <property type="molecule type" value="Genomic_DNA"/>
</dbReference>
<dbReference type="Proteomes" id="UP000260808">
    <property type="component" value="Unassembled WGS sequence"/>
</dbReference>
<evidence type="ECO:0000313" key="10">
    <source>
        <dbReference type="EMBL" id="RGT39259.1"/>
    </source>
</evidence>
<evidence type="ECO:0000313" key="14">
    <source>
        <dbReference type="Proteomes" id="UP000260808"/>
    </source>
</evidence>
<dbReference type="EMBL" id="QRWQ01000006">
    <property type="protein sequence ID" value="RGT39259.1"/>
    <property type="molecule type" value="Genomic_DNA"/>
</dbReference>
<evidence type="ECO:0000313" key="20">
    <source>
        <dbReference type="Proteomes" id="UP001296643"/>
    </source>
</evidence>
<reference evidence="5" key="3">
    <citation type="submission" date="2020-02" db="EMBL/GenBank/DDBJ databases">
        <authorList>
            <person name="Littmann E."/>
            <person name="Sorbara M."/>
        </authorList>
    </citation>
    <scope>NUCLEOTIDE SEQUENCE</scope>
    <source>
        <strain evidence="7">MSK.11.9</strain>
        <strain evidence="6">MSK.15.32</strain>
        <strain evidence="5">MSK.22.53</strain>
    </source>
</reference>
<evidence type="ECO:0000313" key="3">
    <source>
        <dbReference type="EMBL" id="MDB8737819.1"/>
    </source>
</evidence>
<accession>A0A2N5NQ25</accession>
<dbReference type="Proteomes" id="UP000283834">
    <property type="component" value="Unassembled WGS sequence"/>
</dbReference>
<evidence type="ECO:0000313" key="4">
    <source>
        <dbReference type="EMBL" id="MDE1204129.1"/>
    </source>
</evidence>
<dbReference type="AlphaFoldDB" id="A0A2N5NQ25"/>
<dbReference type="EMBL" id="JAPZEG010000013">
    <property type="protein sequence ID" value="MDE1204129.1"/>
    <property type="molecule type" value="Genomic_DNA"/>
</dbReference>
<protein>
    <submittedName>
        <fullName evidence="2">(2Fe-2S)-binding protein</fullName>
    </submittedName>
    <submittedName>
        <fullName evidence="5">Ferredoxin</fullName>
    </submittedName>
</protein>
<dbReference type="EMBL" id="QRIS01000042">
    <property type="protein sequence ID" value="RHG79150.1"/>
    <property type="molecule type" value="Genomic_DNA"/>
</dbReference>
<dbReference type="EMBL" id="JAQMLR010000002">
    <property type="protein sequence ID" value="MDB8737819.1"/>
    <property type="molecule type" value="Genomic_DNA"/>
</dbReference>
<dbReference type="EMBL" id="JAAIRM010000006">
    <property type="protein sequence ID" value="NSI18670.1"/>
    <property type="molecule type" value="Genomic_DNA"/>
</dbReference>
<dbReference type="EMBL" id="QRLN01000009">
    <property type="protein sequence ID" value="RHJ12425.1"/>
    <property type="molecule type" value="Genomic_DNA"/>
</dbReference>
<dbReference type="Pfam" id="PF04324">
    <property type="entry name" value="Fer2_BFD"/>
    <property type="match status" value="1"/>
</dbReference>
<dbReference type="Proteomes" id="UP000284472">
    <property type="component" value="Unassembled WGS sequence"/>
</dbReference>
<dbReference type="EMBL" id="QRTJ01000004">
    <property type="protein sequence ID" value="RGQ70314.1"/>
    <property type="molecule type" value="Genomic_DNA"/>
</dbReference>
<proteinExistence type="predicted"/>
<dbReference type="InterPro" id="IPR007419">
    <property type="entry name" value="BFD-like_2Fe2S-bd_dom"/>
</dbReference>
<evidence type="ECO:0000313" key="18">
    <source>
        <dbReference type="Proteomes" id="UP000284472"/>
    </source>
</evidence>
<dbReference type="Proteomes" id="UP000283981">
    <property type="component" value="Unassembled WGS sequence"/>
</dbReference>
<dbReference type="EMBL" id="JAJBOM010000009">
    <property type="protein sequence ID" value="MCB5619200.1"/>
    <property type="molecule type" value="Genomic_DNA"/>
</dbReference>
<reference evidence="4" key="5">
    <citation type="submission" date="2022-12" db="EMBL/GenBank/DDBJ databases">
        <title>Genome of R. gnavus strain RSHDN_120.</title>
        <authorList>
            <person name="Abdugheni R."/>
        </authorList>
    </citation>
    <scope>NUCLEOTIDE SEQUENCE</scope>
    <source>
        <strain evidence="4">RSHDN_120</strain>
    </source>
</reference>
<dbReference type="Proteomes" id="UP001296581">
    <property type="component" value="Unassembled WGS sequence"/>
</dbReference>
<evidence type="ECO:0000313" key="15">
    <source>
        <dbReference type="Proteomes" id="UP000283834"/>
    </source>
</evidence>